<protein>
    <submittedName>
        <fullName evidence="2">Uncharacterized protein</fullName>
    </submittedName>
</protein>
<feature type="compositionally biased region" description="Pro residues" evidence="1">
    <location>
        <begin position="252"/>
        <end position="264"/>
    </location>
</feature>
<feature type="compositionally biased region" description="Pro residues" evidence="1">
    <location>
        <begin position="192"/>
        <end position="208"/>
    </location>
</feature>
<sequence length="369" mass="39334">MKVKKPTMNALLRTLPEASLSPFSSLASSSSSPFPSRSFTPSSPSLTSKSSSPPPEAPPASLPLRPHLRSWPELPSRCLSSGRRLTSPVVASPPVITSPPIASPALRPHFCPHRRICLLPTPLHSGRTSSHSARSPSPKPLHRRICLLLTPFHSGRTFTAGPKPFPETPSPPDLPPPDAPPLRPKHFTFGPKPFPEAPSPPALPPPDAPSLRSKPFTSGPKPLHIPRSLSPPAKPLHLRLHLRPRPYTSARSPPPPASPTPEAPSCPEGQNRNFLIAAGWTIICPAPCVGRTLCLGLDWPRKICIYKCCGASPIIESSSGSSPGEDDTIAGIRMSACNISSEPFEAVASRCARYANNAEANTSRSQALP</sequence>
<reference evidence="2" key="1">
    <citation type="submission" date="2020-07" db="EMBL/GenBank/DDBJ databases">
        <authorList>
            <person name="Lin J."/>
        </authorList>
    </citation>
    <scope>NUCLEOTIDE SEQUENCE</scope>
</reference>
<gene>
    <name evidence="2" type="ORF">CB5_LOCUS27123</name>
</gene>
<feature type="region of interest" description="Disordered" evidence="1">
    <location>
        <begin position="157"/>
        <end position="266"/>
    </location>
</feature>
<organism evidence="2">
    <name type="scientific">Ananas comosus var. bracteatus</name>
    <name type="common">red pineapple</name>
    <dbReference type="NCBI Taxonomy" id="296719"/>
    <lineage>
        <taxon>Eukaryota</taxon>
        <taxon>Viridiplantae</taxon>
        <taxon>Streptophyta</taxon>
        <taxon>Embryophyta</taxon>
        <taxon>Tracheophyta</taxon>
        <taxon>Spermatophyta</taxon>
        <taxon>Magnoliopsida</taxon>
        <taxon>Liliopsida</taxon>
        <taxon>Poales</taxon>
        <taxon>Bromeliaceae</taxon>
        <taxon>Bromelioideae</taxon>
        <taxon>Ananas</taxon>
    </lineage>
</organism>
<dbReference type="AlphaFoldDB" id="A0A6V7QL36"/>
<feature type="compositionally biased region" description="Pro residues" evidence="1">
    <location>
        <begin position="163"/>
        <end position="182"/>
    </location>
</feature>
<dbReference type="EMBL" id="LR862137">
    <property type="protein sequence ID" value="CAD1843912.1"/>
    <property type="molecule type" value="Genomic_DNA"/>
</dbReference>
<name>A0A6V7QL36_ANACO</name>
<proteinExistence type="predicted"/>
<evidence type="ECO:0000313" key="2">
    <source>
        <dbReference type="EMBL" id="CAD1843912.1"/>
    </source>
</evidence>
<accession>A0A6V7QL36</accession>
<feature type="compositionally biased region" description="Pro residues" evidence="1">
    <location>
        <begin position="52"/>
        <end position="61"/>
    </location>
</feature>
<feature type="compositionally biased region" description="Low complexity" evidence="1">
    <location>
        <begin position="21"/>
        <end position="51"/>
    </location>
</feature>
<evidence type="ECO:0000256" key="1">
    <source>
        <dbReference type="SAM" id="MobiDB-lite"/>
    </source>
</evidence>
<feature type="region of interest" description="Disordered" evidence="1">
    <location>
        <begin position="21"/>
        <end position="68"/>
    </location>
</feature>